<organism evidence="7 8">
    <name type="scientific">Dolichospermum planctonicum</name>
    <dbReference type="NCBI Taxonomy" id="136072"/>
    <lineage>
        <taxon>Bacteria</taxon>
        <taxon>Bacillati</taxon>
        <taxon>Cyanobacteriota</taxon>
        <taxon>Cyanophyceae</taxon>
        <taxon>Nostocales</taxon>
        <taxon>Aphanizomenonaceae</taxon>
        <taxon>Dolichospermum</taxon>
    </lineage>
</organism>
<evidence type="ECO:0000256" key="2">
    <source>
        <dbReference type="ARBA" id="ARBA00022603"/>
    </source>
</evidence>
<dbReference type="EMBL" id="BJCF01000035">
    <property type="protein sequence ID" value="GCL43234.1"/>
    <property type="molecule type" value="Genomic_DNA"/>
</dbReference>
<keyword evidence="3" id="KW-0808">Transferase</keyword>
<gene>
    <name evidence="7" type="ORF">NIES80_29460</name>
</gene>
<proteinExistence type="inferred from homology"/>
<feature type="domain" description="DNA methylase N-4/N-6" evidence="6">
    <location>
        <begin position="68"/>
        <end position="293"/>
    </location>
</feature>
<dbReference type="InterPro" id="IPR002941">
    <property type="entry name" value="DNA_methylase_N4/N6"/>
</dbReference>
<sequence length="325" mass="37299">MRLSSSNNALNVIQQSLNLGVVEAQSSEQKLLPLPLTKGFQLQYTHPHGQIYQGNSLDWLASLDSESVDLVFADPPYNIKKAEWDNFENQEKYIAWSIQWISQASRILKSNGSLYVCGFSEILADLKYSVSKYFKNCRWLIWHYKNKANLGSDWGRSHESIIHFRKSDQVKINIDDVRIPYGAHTLKYPSHPQAETSAYGKGKTKKNNNWTPNPKGAKPKDVIEIPTTCNGMGETTPHPTQKPEELLRKFILASSQEGDLIIDPFSGSGTTIVVAEQLNRRWMGCDLNIEYNNWAIQRLENVHRMTKEEWIAFDRKNSERRESIR</sequence>
<name>A0A480AMB9_9CYAN</name>
<dbReference type="Proteomes" id="UP000299367">
    <property type="component" value="Unassembled WGS sequence"/>
</dbReference>
<dbReference type="PRINTS" id="PR00508">
    <property type="entry name" value="S21N4MTFRASE"/>
</dbReference>
<evidence type="ECO:0000259" key="6">
    <source>
        <dbReference type="Pfam" id="PF01555"/>
    </source>
</evidence>
<comment type="similarity">
    <text evidence="1 4">Belongs to the N(4)/N(6)-methyltransferase family.</text>
</comment>
<dbReference type="PANTHER" id="PTHR13370:SF24">
    <property type="entry name" value="TYPE III RESTRICTION-MODIFICATION ENZYME STYLTI MOD SUBUNIT"/>
    <property type="match status" value="1"/>
</dbReference>
<evidence type="ECO:0000256" key="5">
    <source>
        <dbReference type="SAM" id="MobiDB-lite"/>
    </source>
</evidence>
<dbReference type="SUPFAM" id="SSF53335">
    <property type="entry name" value="S-adenosyl-L-methionine-dependent methyltransferases"/>
    <property type="match status" value="1"/>
</dbReference>
<dbReference type="InterPro" id="IPR029063">
    <property type="entry name" value="SAM-dependent_MTases_sf"/>
</dbReference>
<dbReference type="PANTHER" id="PTHR13370">
    <property type="entry name" value="RNA METHYLASE-RELATED"/>
    <property type="match status" value="1"/>
</dbReference>
<protein>
    <recommendedName>
        <fullName evidence="4">Methyltransferase</fullName>
        <ecNumber evidence="4">2.1.1.-</ecNumber>
    </recommendedName>
</protein>
<dbReference type="OrthoDB" id="9800801at2"/>
<comment type="caution">
    <text evidence="7">The sequence shown here is derived from an EMBL/GenBank/DDBJ whole genome shotgun (WGS) entry which is preliminary data.</text>
</comment>
<dbReference type="GO" id="GO:0008170">
    <property type="term" value="F:N-methyltransferase activity"/>
    <property type="evidence" value="ECO:0007669"/>
    <property type="project" value="InterPro"/>
</dbReference>
<feature type="region of interest" description="Disordered" evidence="5">
    <location>
        <begin position="192"/>
        <end position="222"/>
    </location>
</feature>
<feature type="compositionally biased region" description="Low complexity" evidence="5">
    <location>
        <begin position="207"/>
        <end position="216"/>
    </location>
</feature>
<keyword evidence="2 7" id="KW-0489">Methyltransferase</keyword>
<dbReference type="InterPro" id="IPR002052">
    <property type="entry name" value="DNA_methylase_N6_adenine_CS"/>
</dbReference>
<dbReference type="Pfam" id="PF01555">
    <property type="entry name" value="N6_N4_Mtase"/>
    <property type="match status" value="1"/>
</dbReference>
<evidence type="ECO:0000313" key="8">
    <source>
        <dbReference type="Proteomes" id="UP000299367"/>
    </source>
</evidence>
<dbReference type="InterPro" id="IPR001091">
    <property type="entry name" value="RM_Methyltransferase"/>
</dbReference>
<dbReference type="PROSITE" id="PS00092">
    <property type="entry name" value="N6_MTASE"/>
    <property type="match status" value="1"/>
</dbReference>
<dbReference type="EC" id="2.1.1.-" evidence="4"/>
<evidence type="ECO:0000256" key="3">
    <source>
        <dbReference type="ARBA" id="ARBA00022679"/>
    </source>
</evidence>
<accession>A0A480AMB9</accession>
<dbReference type="GO" id="GO:0003677">
    <property type="term" value="F:DNA binding"/>
    <property type="evidence" value="ECO:0007669"/>
    <property type="project" value="InterPro"/>
</dbReference>
<dbReference type="Gene3D" id="3.40.50.150">
    <property type="entry name" value="Vaccinia Virus protein VP39"/>
    <property type="match status" value="1"/>
</dbReference>
<dbReference type="GO" id="GO:0032259">
    <property type="term" value="P:methylation"/>
    <property type="evidence" value="ECO:0007669"/>
    <property type="project" value="UniProtKB-KW"/>
</dbReference>
<dbReference type="GO" id="GO:0005737">
    <property type="term" value="C:cytoplasm"/>
    <property type="evidence" value="ECO:0007669"/>
    <property type="project" value="TreeGrafter"/>
</dbReference>
<evidence type="ECO:0000256" key="1">
    <source>
        <dbReference type="ARBA" id="ARBA00006594"/>
    </source>
</evidence>
<dbReference type="AlphaFoldDB" id="A0A480AMB9"/>
<reference evidence="8" key="1">
    <citation type="submission" date="2019-02" db="EMBL/GenBank/DDBJ databases">
        <title>Draft genome sequence of Dolichospermum planctonicum NIES-80.</title>
        <authorList>
            <person name="Yamaguchi H."/>
            <person name="Suzuki S."/>
            <person name="Kawachi M."/>
        </authorList>
    </citation>
    <scope>NUCLEOTIDE SEQUENCE [LARGE SCALE GENOMIC DNA]</scope>
    <source>
        <strain evidence="8">NIES-80</strain>
    </source>
</reference>
<evidence type="ECO:0000256" key="4">
    <source>
        <dbReference type="RuleBase" id="RU362026"/>
    </source>
</evidence>
<evidence type="ECO:0000313" key="7">
    <source>
        <dbReference type="EMBL" id="GCL43234.1"/>
    </source>
</evidence>